<dbReference type="InterPro" id="IPR001082">
    <property type="entry name" value="Pilin"/>
</dbReference>
<dbReference type="InterPro" id="IPR010432">
    <property type="entry name" value="RDD"/>
</dbReference>
<dbReference type="PANTHER" id="PTHR36115">
    <property type="entry name" value="PROLINE-RICH ANTIGEN HOMOLOG-RELATED"/>
    <property type="match status" value="1"/>
</dbReference>
<keyword evidence="4 7" id="KW-0812">Transmembrane</keyword>
<proteinExistence type="inferred from homology"/>
<dbReference type="EMBL" id="JADIKL010000005">
    <property type="protein sequence ID" value="MFK2931288.1"/>
    <property type="molecule type" value="Genomic_DNA"/>
</dbReference>
<dbReference type="InterPro" id="IPR051791">
    <property type="entry name" value="Pra-immunoreactive"/>
</dbReference>
<evidence type="ECO:0000256" key="6">
    <source>
        <dbReference type="ARBA" id="ARBA00023136"/>
    </source>
</evidence>
<comment type="similarity">
    <text evidence="2">Belongs to the N-Me-Phe pilin family.</text>
</comment>
<keyword evidence="11" id="KW-1185">Reference proteome</keyword>
<sequence length="397" mass="43182">MNTETTWYYADRHGQQQGPLSREDFLRVLEREQLPPETLVWRDGLAQWQPLSSLAEELGWPAATPPAMPPIPPPPPSRTAPAFAPAPAQVIIYAGFVRRLAAILLDGLVIGAINVALIFVLALAFGLSAMGRSHASNPADAMLFLLIYPVIFGVALLYYSLQESSAHQATLGKRALGIKVTDLSGQRISWKHAVGRWFAAALSYLTMYIGFLMAAFTERRQALHDMVASTLVTDRWAFTDHPERQNTQTSGCLIVVLVGAFLIVPVIGILAAIAIPAYQSYIQRSQIAGALVQAEPVKALVYQAWKANGQCPRNGQAGIGDAGSYASRQLQSIDVGSMKTDGSCALELTLHLPGQSMLDGKRIWLTMDKGGVTPTWRCSSELPDRYLPTSCRESAPQ</sequence>
<dbReference type="Gene3D" id="3.30.700.10">
    <property type="entry name" value="Glycoprotein, Type 4 Pilin"/>
    <property type="match status" value="1"/>
</dbReference>
<evidence type="ECO:0000256" key="1">
    <source>
        <dbReference type="ARBA" id="ARBA00004651"/>
    </source>
</evidence>
<comment type="caution">
    <text evidence="10">The sequence shown here is derived from an EMBL/GenBank/DDBJ whole genome shotgun (WGS) entry which is preliminary data.</text>
</comment>
<dbReference type="Pfam" id="PF14237">
    <property type="entry name" value="GYF_2"/>
    <property type="match status" value="1"/>
</dbReference>
<evidence type="ECO:0000313" key="11">
    <source>
        <dbReference type="Proteomes" id="UP001620397"/>
    </source>
</evidence>
<protein>
    <submittedName>
        <fullName evidence="10">RDD family protein</fullName>
    </submittedName>
</protein>
<organism evidence="10 11">
    <name type="scientific">Dyella agri</name>
    <dbReference type="NCBI Taxonomy" id="1926869"/>
    <lineage>
        <taxon>Bacteria</taxon>
        <taxon>Pseudomonadati</taxon>
        <taxon>Pseudomonadota</taxon>
        <taxon>Gammaproteobacteria</taxon>
        <taxon>Lysobacterales</taxon>
        <taxon>Rhodanobacteraceae</taxon>
        <taxon>Dyella</taxon>
    </lineage>
</organism>
<dbReference type="SUPFAM" id="SSF54523">
    <property type="entry name" value="Pili subunits"/>
    <property type="match status" value="1"/>
</dbReference>
<dbReference type="Pfam" id="PF00114">
    <property type="entry name" value="Pilin"/>
    <property type="match status" value="1"/>
</dbReference>
<dbReference type="PANTHER" id="PTHR36115:SF6">
    <property type="entry name" value="PROLINE-RICH ANTIGEN HOMOLOG"/>
    <property type="match status" value="1"/>
</dbReference>
<feature type="transmembrane region" description="Helical" evidence="7">
    <location>
        <begin position="141"/>
        <end position="161"/>
    </location>
</feature>
<comment type="subcellular location">
    <subcellularLocation>
        <location evidence="1">Cell membrane</location>
        <topology evidence="1">Multi-pass membrane protein</topology>
    </subcellularLocation>
</comment>
<dbReference type="InterPro" id="IPR045584">
    <property type="entry name" value="Pilin-like"/>
</dbReference>
<feature type="transmembrane region" description="Helical" evidence="7">
    <location>
        <begin position="253"/>
        <end position="275"/>
    </location>
</feature>
<dbReference type="SUPFAM" id="SSF55277">
    <property type="entry name" value="GYF domain"/>
    <property type="match status" value="1"/>
</dbReference>
<evidence type="ECO:0000313" key="10">
    <source>
        <dbReference type="EMBL" id="MFK2931288.1"/>
    </source>
</evidence>
<dbReference type="Gene3D" id="3.30.1490.40">
    <property type="match status" value="1"/>
</dbReference>
<evidence type="ECO:0000256" key="2">
    <source>
        <dbReference type="ARBA" id="ARBA00005233"/>
    </source>
</evidence>
<dbReference type="InterPro" id="IPR035445">
    <property type="entry name" value="GYF-like_dom_sf"/>
</dbReference>
<accession>A0ABW8KK59</accession>
<keyword evidence="6 7" id="KW-0472">Membrane</keyword>
<name>A0ABW8KK59_9GAMM</name>
<dbReference type="InterPro" id="IPR025640">
    <property type="entry name" value="GYF_2"/>
</dbReference>
<evidence type="ECO:0000256" key="3">
    <source>
        <dbReference type="ARBA" id="ARBA00022475"/>
    </source>
</evidence>
<dbReference type="RefSeq" id="WP_404539420.1">
    <property type="nucleotide sequence ID" value="NZ_JADIKL010000005.1"/>
</dbReference>
<feature type="transmembrane region" description="Helical" evidence="7">
    <location>
        <begin position="108"/>
        <end position="129"/>
    </location>
</feature>
<keyword evidence="3" id="KW-1003">Cell membrane</keyword>
<evidence type="ECO:0000256" key="7">
    <source>
        <dbReference type="SAM" id="Phobius"/>
    </source>
</evidence>
<keyword evidence="5 7" id="KW-1133">Transmembrane helix</keyword>
<reference evidence="10 11" key="1">
    <citation type="submission" date="2020-10" db="EMBL/GenBank/DDBJ databases">
        <title>Phylogeny of dyella-like bacteria.</title>
        <authorList>
            <person name="Fu J."/>
        </authorList>
    </citation>
    <scope>NUCLEOTIDE SEQUENCE [LARGE SCALE GENOMIC DNA]</scope>
    <source>
        <strain evidence="10 11">DKC-1</strain>
    </source>
</reference>
<evidence type="ECO:0000256" key="5">
    <source>
        <dbReference type="ARBA" id="ARBA00022989"/>
    </source>
</evidence>
<feature type="domain" description="GYF" evidence="9">
    <location>
        <begin position="7"/>
        <end position="56"/>
    </location>
</feature>
<evidence type="ECO:0000256" key="4">
    <source>
        <dbReference type="ARBA" id="ARBA00022692"/>
    </source>
</evidence>
<evidence type="ECO:0000259" key="9">
    <source>
        <dbReference type="Pfam" id="PF14237"/>
    </source>
</evidence>
<evidence type="ECO:0000259" key="8">
    <source>
        <dbReference type="Pfam" id="PF06271"/>
    </source>
</evidence>
<dbReference type="Pfam" id="PF06271">
    <property type="entry name" value="RDD"/>
    <property type="match status" value="1"/>
</dbReference>
<feature type="domain" description="RDD" evidence="8">
    <location>
        <begin position="93"/>
        <end position="228"/>
    </location>
</feature>
<feature type="transmembrane region" description="Helical" evidence="7">
    <location>
        <begin position="197"/>
        <end position="216"/>
    </location>
</feature>
<dbReference type="Proteomes" id="UP001620397">
    <property type="component" value="Unassembled WGS sequence"/>
</dbReference>
<gene>
    <name evidence="10" type="ORF">ISP14_10850</name>
</gene>